<dbReference type="AlphaFoldDB" id="A0A381XS25"/>
<reference evidence="2" key="1">
    <citation type="submission" date="2018-05" db="EMBL/GenBank/DDBJ databases">
        <authorList>
            <person name="Lanie J.A."/>
            <person name="Ng W.-L."/>
            <person name="Kazmierczak K.M."/>
            <person name="Andrzejewski T.M."/>
            <person name="Davidsen T.M."/>
            <person name="Wayne K.J."/>
            <person name="Tettelin H."/>
            <person name="Glass J.I."/>
            <person name="Rusch D."/>
            <person name="Podicherti R."/>
            <person name="Tsui H.-C.T."/>
            <person name="Winkler M.E."/>
        </authorList>
    </citation>
    <scope>NUCLEOTIDE SEQUENCE</scope>
</reference>
<organism evidence="2">
    <name type="scientific">marine metagenome</name>
    <dbReference type="NCBI Taxonomy" id="408172"/>
    <lineage>
        <taxon>unclassified sequences</taxon>
        <taxon>metagenomes</taxon>
        <taxon>ecological metagenomes</taxon>
    </lineage>
</organism>
<accession>A0A381XS25</accession>
<feature type="compositionally biased region" description="Polar residues" evidence="1">
    <location>
        <begin position="13"/>
        <end position="22"/>
    </location>
</feature>
<dbReference type="EMBL" id="UINC01016020">
    <property type="protein sequence ID" value="SVA67033.1"/>
    <property type="molecule type" value="Genomic_DNA"/>
</dbReference>
<evidence type="ECO:0000313" key="2">
    <source>
        <dbReference type="EMBL" id="SVA67033.1"/>
    </source>
</evidence>
<protein>
    <submittedName>
        <fullName evidence="2">Uncharacterized protein</fullName>
    </submittedName>
</protein>
<proteinExistence type="predicted"/>
<feature type="region of interest" description="Disordered" evidence="1">
    <location>
        <begin position="1"/>
        <end position="22"/>
    </location>
</feature>
<evidence type="ECO:0000256" key="1">
    <source>
        <dbReference type="SAM" id="MobiDB-lite"/>
    </source>
</evidence>
<feature type="non-terminal residue" evidence="2">
    <location>
        <position position="22"/>
    </location>
</feature>
<sequence>MGKPGLADDACYVNNNARNKHE</sequence>
<gene>
    <name evidence="2" type="ORF">METZ01_LOCUS119887</name>
</gene>
<name>A0A381XS25_9ZZZZ</name>